<evidence type="ECO:0000313" key="2">
    <source>
        <dbReference type="EMBL" id="KJD32014.1"/>
    </source>
</evidence>
<dbReference type="SUPFAM" id="SSF53271">
    <property type="entry name" value="PRTase-like"/>
    <property type="match status" value="1"/>
</dbReference>
<reference evidence="2 3" key="1">
    <citation type="submission" date="2014-11" db="EMBL/GenBank/DDBJ databases">
        <title>Tamlana sedimentorum sp. nov., isolated from shallow sand sediments of the Sea of Japan.</title>
        <authorList>
            <person name="Romanenko L.A."/>
        </authorList>
    </citation>
    <scope>NUCLEOTIDE SEQUENCE [LARGE SCALE GENOMIC DNA]</scope>
    <source>
        <strain evidence="2 3">JCM 19808</strain>
    </source>
</reference>
<dbReference type="PANTHER" id="PTHR11608">
    <property type="entry name" value="BIFUNCTIONAL PROTEIN PYRR"/>
    <property type="match status" value="1"/>
</dbReference>
<protein>
    <submittedName>
        <fullName evidence="2">Phosphoribosyltransferase</fullName>
    </submittedName>
</protein>
<dbReference type="GO" id="GO:0016757">
    <property type="term" value="F:glycosyltransferase activity"/>
    <property type="evidence" value="ECO:0007669"/>
    <property type="project" value="UniProtKB-KW"/>
</dbReference>
<dbReference type="PANTHER" id="PTHR11608:SF0">
    <property type="entry name" value="BIFUNCTIONAL PROTEIN PYRR"/>
    <property type="match status" value="1"/>
</dbReference>
<dbReference type="InterPro" id="IPR050137">
    <property type="entry name" value="PyrR_bifunctional"/>
</dbReference>
<dbReference type="CDD" id="cd06223">
    <property type="entry name" value="PRTases_typeI"/>
    <property type="match status" value="1"/>
</dbReference>
<organism evidence="2 3">
    <name type="scientific">Neotamlana sedimentorum</name>
    <dbReference type="NCBI Taxonomy" id="1435349"/>
    <lineage>
        <taxon>Bacteria</taxon>
        <taxon>Pseudomonadati</taxon>
        <taxon>Bacteroidota</taxon>
        <taxon>Flavobacteriia</taxon>
        <taxon>Flavobacteriales</taxon>
        <taxon>Flavobacteriaceae</taxon>
        <taxon>Neotamlana</taxon>
    </lineage>
</organism>
<dbReference type="STRING" id="1435349.PW52_16020"/>
<dbReference type="RefSeq" id="WP_044633994.1">
    <property type="nucleotide sequence ID" value="NZ_JTDW01000021.1"/>
</dbReference>
<dbReference type="InterPro" id="IPR000836">
    <property type="entry name" value="PRTase_dom"/>
</dbReference>
<keyword evidence="2" id="KW-0328">Glycosyltransferase</keyword>
<gene>
    <name evidence="2" type="ORF">PW52_16020</name>
</gene>
<name>A0A0D7VYZ9_9FLAO</name>
<accession>A0A0D7VYZ9</accession>
<dbReference type="EMBL" id="JTDW01000021">
    <property type="protein sequence ID" value="KJD32014.1"/>
    <property type="molecule type" value="Genomic_DNA"/>
</dbReference>
<evidence type="ECO:0000259" key="1">
    <source>
        <dbReference type="Pfam" id="PF00156"/>
    </source>
</evidence>
<evidence type="ECO:0000313" key="3">
    <source>
        <dbReference type="Proteomes" id="UP000032578"/>
    </source>
</evidence>
<dbReference type="Proteomes" id="UP000032578">
    <property type="component" value="Unassembled WGS sequence"/>
</dbReference>
<proteinExistence type="predicted"/>
<sequence>MTVKNNVILNHEEINDKIRRIAFQIYETNVYETEVVLAGIDKNGYIFAKKLKSMLEKISSIKPILCKVSIDKKNPLAEIKTSVSEADYMNKSVVLVDDVLNSGTTLIYGVKHFLNVPLKQFKTAVLVNRNHKKYPVKADFKGISLSTSLHEHINIVLEGKTFEAILE</sequence>
<dbReference type="AlphaFoldDB" id="A0A0D7VYZ9"/>
<keyword evidence="3" id="KW-1185">Reference proteome</keyword>
<keyword evidence="2" id="KW-0808">Transferase</keyword>
<dbReference type="Gene3D" id="3.40.50.2020">
    <property type="match status" value="1"/>
</dbReference>
<comment type="caution">
    <text evidence="2">The sequence shown here is derived from an EMBL/GenBank/DDBJ whole genome shotgun (WGS) entry which is preliminary data.</text>
</comment>
<feature type="domain" description="Phosphoribosyltransferase" evidence="1">
    <location>
        <begin position="8"/>
        <end position="144"/>
    </location>
</feature>
<dbReference type="InterPro" id="IPR029057">
    <property type="entry name" value="PRTase-like"/>
</dbReference>
<dbReference type="Pfam" id="PF00156">
    <property type="entry name" value="Pribosyltran"/>
    <property type="match status" value="1"/>
</dbReference>
<dbReference type="PATRIC" id="fig|1435349.4.peg.1623"/>
<dbReference type="OrthoDB" id="664757at2"/>